<dbReference type="EMBL" id="SJPO01000006">
    <property type="protein sequence ID" value="TWT75877.1"/>
    <property type="molecule type" value="Genomic_DNA"/>
</dbReference>
<name>A0A5C5YM43_9BACT</name>
<dbReference type="NCBIfam" id="TIGR02937">
    <property type="entry name" value="sigma70-ECF"/>
    <property type="match status" value="1"/>
</dbReference>
<keyword evidence="2" id="KW-0731">Sigma factor</keyword>
<evidence type="ECO:0000256" key="2">
    <source>
        <dbReference type="ARBA" id="ARBA00023082"/>
    </source>
</evidence>
<dbReference type="InterPro" id="IPR013324">
    <property type="entry name" value="RNA_pol_sigma_r3/r4-like"/>
</dbReference>
<dbReference type="NCBIfam" id="TIGR02999">
    <property type="entry name" value="Sig-70_X6"/>
    <property type="match status" value="1"/>
</dbReference>
<comment type="caution">
    <text evidence="5">The sequence shown here is derived from an EMBL/GenBank/DDBJ whole genome shotgun (WGS) entry which is preliminary data.</text>
</comment>
<dbReference type="PANTHER" id="PTHR43133:SF39">
    <property type="entry name" value="SIMILAR TO RNA POLYMERASE SIGMA-E FACTOR"/>
    <property type="match status" value="1"/>
</dbReference>
<feature type="domain" description="RNA polymerase sigma-70 ECF-like HTH" evidence="4">
    <location>
        <begin position="6"/>
        <end position="184"/>
    </location>
</feature>
<dbReference type="RefSeq" id="WP_146587653.1">
    <property type="nucleotide sequence ID" value="NZ_SJPO01000006.1"/>
</dbReference>
<dbReference type="CDD" id="cd06171">
    <property type="entry name" value="Sigma70_r4"/>
    <property type="match status" value="1"/>
</dbReference>
<dbReference type="InterPro" id="IPR036388">
    <property type="entry name" value="WH-like_DNA-bd_sf"/>
</dbReference>
<proteinExistence type="predicted"/>
<dbReference type="SUPFAM" id="SSF88659">
    <property type="entry name" value="Sigma3 and sigma4 domains of RNA polymerase sigma factors"/>
    <property type="match status" value="1"/>
</dbReference>
<evidence type="ECO:0000256" key="3">
    <source>
        <dbReference type="ARBA" id="ARBA00023163"/>
    </source>
</evidence>
<keyword evidence="6" id="KW-1185">Reference proteome</keyword>
<dbReference type="Pfam" id="PF07638">
    <property type="entry name" value="Sigma70_ECF"/>
    <property type="match status" value="1"/>
</dbReference>
<dbReference type="GO" id="GO:0016987">
    <property type="term" value="F:sigma factor activity"/>
    <property type="evidence" value="ECO:0007669"/>
    <property type="project" value="UniProtKB-KW"/>
</dbReference>
<dbReference type="Proteomes" id="UP000318478">
    <property type="component" value="Unassembled WGS sequence"/>
</dbReference>
<evidence type="ECO:0000313" key="5">
    <source>
        <dbReference type="EMBL" id="TWT75877.1"/>
    </source>
</evidence>
<evidence type="ECO:0000313" key="6">
    <source>
        <dbReference type="Proteomes" id="UP000318478"/>
    </source>
</evidence>
<dbReference type="AlphaFoldDB" id="A0A5C5YM43"/>
<dbReference type="GO" id="GO:0006352">
    <property type="term" value="P:DNA-templated transcription initiation"/>
    <property type="evidence" value="ECO:0007669"/>
    <property type="project" value="InterPro"/>
</dbReference>
<organism evidence="5 6">
    <name type="scientific">Posidoniimonas polymericola</name>
    <dbReference type="NCBI Taxonomy" id="2528002"/>
    <lineage>
        <taxon>Bacteria</taxon>
        <taxon>Pseudomonadati</taxon>
        <taxon>Planctomycetota</taxon>
        <taxon>Planctomycetia</taxon>
        <taxon>Pirellulales</taxon>
        <taxon>Lacipirellulaceae</taxon>
        <taxon>Posidoniimonas</taxon>
    </lineage>
</organism>
<dbReference type="InterPro" id="IPR039425">
    <property type="entry name" value="RNA_pol_sigma-70-like"/>
</dbReference>
<evidence type="ECO:0000256" key="1">
    <source>
        <dbReference type="ARBA" id="ARBA00023015"/>
    </source>
</evidence>
<dbReference type="InterPro" id="IPR011517">
    <property type="entry name" value="RNA_pol_sigma70_ECF-like"/>
</dbReference>
<dbReference type="PANTHER" id="PTHR43133">
    <property type="entry name" value="RNA POLYMERASE ECF-TYPE SIGMA FACTO"/>
    <property type="match status" value="1"/>
</dbReference>
<reference evidence="5 6" key="1">
    <citation type="submission" date="2019-02" db="EMBL/GenBank/DDBJ databases">
        <title>Deep-cultivation of Planctomycetes and their phenomic and genomic characterization uncovers novel biology.</title>
        <authorList>
            <person name="Wiegand S."/>
            <person name="Jogler M."/>
            <person name="Boedeker C."/>
            <person name="Pinto D."/>
            <person name="Vollmers J."/>
            <person name="Rivas-Marin E."/>
            <person name="Kohn T."/>
            <person name="Peeters S.H."/>
            <person name="Heuer A."/>
            <person name="Rast P."/>
            <person name="Oberbeckmann S."/>
            <person name="Bunk B."/>
            <person name="Jeske O."/>
            <person name="Meyerdierks A."/>
            <person name="Storesund J.E."/>
            <person name="Kallscheuer N."/>
            <person name="Luecker S."/>
            <person name="Lage O.M."/>
            <person name="Pohl T."/>
            <person name="Merkel B.J."/>
            <person name="Hornburger P."/>
            <person name="Mueller R.-W."/>
            <person name="Bruemmer F."/>
            <person name="Labrenz M."/>
            <person name="Spormann A.M."/>
            <person name="Op Den Camp H."/>
            <person name="Overmann J."/>
            <person name="Amann R."/>
            <person name="Jetten M.S.M."/>
            <person name="Mascher T."/>
            <person name="Medema M.H."/>
            <person name="Devos D.P."/>
            <person name="Kaster A.-K."/>
            <person name="Ovreas L."/>
            <person name="Rohde M."/>
            <person name="Galperin M.Y."/>
            <person name="Jogler C."/>
        </authorList>
    </citation>
    <scope>NUCLEOTIDE SEQUENCE [LARGE SCALE GENOMIC DNA]</scope>
    <source>
        <strain evidence="5 6">Pla123a</strain>
    </source>
</reference>
<dbReference type="InterPro" id="IPR053812">
    <property type="entry name" value="HTH_Sigma70_ECF-like"/>
</dbReference>
<keyword evidence="1" id="KW-0805">Transcription regulation</keyword>
<dbReference type="OrthoDB" id="278371at2"/>
<dbReference type="InterPro" id="IPR014284">
    <property type="entry name" value="RNA_pol_sigma-70_dom"/>
</dbReference>
<sequence length="190" mass="21353">MADSDQITAVLQALGSGDQKEIDRLMPLVYDEMREIASRYMSRQPSGHTLRSTALVNEAYLKLCSGADANWQGRSHFFAAGAQAMRRILVDHARSKQRDKRGGGLQRVELDDDLLGREQKQEDILALNEAITKLQDLDPRQASIVELRFFGGMTVQQVAEALGVSKRTVELEWKMARAWLRRELAAEDAP</sequence>
<keyword evidence="3" id="KW-0804">Transcription</keyword>
<protein>
    <submittedName>
        <fullName evidence="5">RNA polymerase sigma factor</fullName>
    </submittedName>
</protein>
<evidence type="ECO:0000259" key="4">
    <source>
        <dbReference type="Pfam" id="PF07638"/>
    </source>
</evidence>
<gene>
    <name evidence="5" type="ORF">Pla123a_26610</name>
</gene>
<accession>A0A5C5YM43</accession>
<dbReference type="Gene3D" id="1.10.10.10">
    <property type="entry name" value="Winged helix-like DNA-binding domain superfamily/Winged helix DNA-binding domain"/>
    <property type="match status" value="1"/>
</dbReference>